<dbReference type="Proteomes" id="UP001412067">
    <property type="component" value="Unassembled WGS sequence"/>
</dbReference>
<sequence>MACSLVIPFLRLGELITGGPHFPLTSNVLKKVVMGQASREVLVGVLHAVSFENPNSFLLFHKS</sequence>
<dbReference type="PANTHER" id="PTHR35102:SF1">
    <property type="entry name" value="E3 UBIQUITIN-PROTEIN LIGASE"/>
    <property type="match status" value="1"/>
</dbReference>
<protein>
    <submittedName>
        <fullName evidence="1">Uncharacterized protein</fullName>
    </submittedName>
</protein>
<comment type="caution">
    <text evidence="1">The sequence shown here is derived from an EMBL/GenBank/DDBJ whole genome shotgun (WGS) entry which is preliminary data.</text>
</comment>
<reference evidence="1 2" key="1">
    <citation type="journal article" date="2022" name="Nat. Plants">
        <title>Genomes of leafy and leafless Platanthera orchids illuminate the evolution of mycoheterotrophy.</title>
        <authorList>
            <person name="Li M.H."/>
            <person name="Liu K.W."/>
            <person name="Li Z."/>
            <person name="Lu H.C."/>
            <person name="Ye Q.L."/>
            <person name="Zhang D."/>
            <person name="Wang J.Y."/>
            <person name="Li Y.F."/>
            <person name="Zhong Z.M."/>
            <person name="Liu X."/>
            <person name="Yu X."/>
            <person name="Liu D.K."/>
            <person name="Tu X.D."/>
            <person name="Liu B."/>
            <person name="Hao Y."/>
            <person name="Liao X.Y."/>
            <person name="Jiang Y.T."/>
            <person name="Sun W.H."/>
            <person name="Chen J."/>
            <person name="Chen Y.Q."/>
            <person name="Ai Y."/>
            <person name="Zhai J.W."/>
            <person name="Wu S.S."/>
            <person name="Zhou Z."/>
            <person name="Hsiao Y.Y."/>
            <person name="Wu W.L."/>
            <person name="Chen Y.Y."/>
            <person name="Lin Y.F."/>
            <person name="Hsu J.L."/>
            <person name="Li C.Y."/>
            <person name="Wang Z.W."/>
            <person name="Zhao X."/>
            <person name="Zhong W.Y."/>
            <person name="Ma X.K."/>
            <person name="Ma L."/>
            <person name="Huang J."/>
            <person name="Chen G.Z."/>
            <person name="Huang M.Z."/>
            <person name="Huang L."/>
            <person name="Peng D.H."/>
            <person name="Luo Y.B."/>
            <person name="Zou S.Q."/>
            <person name="Chen S.P."/>
            <person name="Lan S."/>
            <person name="Tsai W.C."/>
            <person name="Van de Peer Y."/>
            <person name="Liu Z.J."/>
        </authorList>
    </citation>
    <scope>NUCLEOTIDE SEQUENCE [LARGE SCALE GENOMIC DNA]</scope>
    <source>
        <strain evidence="1">Lor288</strain>
    </source>
</reference>
<evidence type="ECO:0000313" key="2">
    <source>
        <dbReference type="Proteomes" id="UP001412067"/>
    </source>
</evidence>
<accession>A0ABR2M9Q0</accession>
<organism evidence="1 2">
    <name type="scientific">Platanthera guangdongensis</name>
    <dbReference type="NCBI Taxonomy" id="2320717"/>
    <lineage>
        <taxon>Eukaryota</taxon>
        <taxon>Viridiplantae</taxon>
        <taxon>Streptophyta</taxon>
        <taxon>Embryophyta</taxon>
        <taxon>Tracheophyta</taxon>
        <taxon>Spermatophyta</taxon>
        <taxon>Magnoliopsida</taxon>
        <taxon>Liliopsida</taxon>
        <taxon>Asparagales</taxon>
        <taxon>Orchidaceae</taxon>
        <taxon>Orchidoideae</taxon>
        <taxon>Orchideae</taxon>
        <taxon>Orchidinae</taxon>
        <taxon>Platanthera</taxon>
    </lineage>
</organism>
<keyword evidence="2" id="KW-1185">Reference proteome</keyword>
<proteinExistence type="predicted"/>
<name>A0ABR2M9Q0_9ASPA</name>
<dbReference type="EMBL" id="JBBWWR010000010">
    <property type="protein sequence ID" value="KAK8960334.1"/>
    <property type="molecule type" value="Genomic_DNA"/>
</dbReference>
<dbReference type="PANTHER" id="PTHR35102">
    <property type="entry name" value="E3 UBIQUITIN-PROTEIN LIGASE"/>
    <property type="match status" value="1"/>
</dbReference>
<gene>
    <name evidence="1" type="ORF">KSP40_PGU005564</name>
</gene>
<evidence type="ECO:0000313" key="1">
    <source>
        <dbReference type="EMBL" id="KAK8960334.1"/>
    </source>
</evidence>